<evidence type="ECO:0000256" key="1">
    <source>
        <dbReference type="SAM" id="MobiDB-lite"/>
    </source>
</evidence>
<accession>A0AA48I3T7</accession>
<dbReference type="Pfam" id="PF07883">
    <property type="entry name" value="Cupin_2"/>
    <property type="match status" value="1"/>
</dbReference>
<name>A0AA48I3T7_9TREE</name>
<dbReference type="CDD" id="cd06980">
    <property type="entry name" value="cupin_bxe_c0505"/>
    <property type="match status" value="1"/>
</dbReference>
<sequence>MSASAVSNPPPASNTTEAASNSTRTSSTPSPHAADLTISHASDATFTRGLRSFFEYRDLGVSAATQGGAVAHVIRAVPGTHATGVAHRHDASFQFVYVLKGWVEFEYESPVAGETVRTRLEAGSSVYQPPGIRHREVAHSEDVEMLEVCTPGVFGTEEVASVA</sequence>
<proteinExistence type="predicted"/>
<dbReference type="InterPro" id="IPR014710">
    <property type="entry name" value="RmlC-like_jellyroll"/>
</dbReference>
<feature type="region of interest" description="Disordered" evidence="1">
    <location>
        <begin position="1"/>
        <end position="35"/>
    </location>
</feature>
<evidence type="ECO:0000313" key="4">
    <source>
        <dbReference type="Proteomes" id="UP001233271"/>
    </source>
</evidence>
<dbReference type="GeneID" id="85491211"/>
<dbReference type="Proteomes" id="UP001233271">
    <property type="component" value="Chromosome 1"/>
</dbReference>
<protein>
    <recommendedName>
        <fullName evidence="2">Cupin type-2 domain-containing protein</fullName>
    </recommendedName>
</protein>
<evidence type="ECO:0000259" key="2">
    <source>
        <dbReference type="Pfam" id="PF07883"/>
    </source>
</evidence>
<dbReference type="RefSeq" id="XP_060452606.1">
    <property type="nucleotide sequence ID" value="XM_060601899.1"/>
</dbReference>
<dbReference type="Gene3D" id="2.60.120.10">
    <property type="entry name" value="Jelly Rolls"/>
    <property type="match status" value="1"/>
</dbReference>
<dbReference type="SUPFAM" id="SSF51182">
    <property type="entry name" value="RmlC-like cupins"/>
    <property type="match status" value="1"/>
</dbReference>
<organism evidence="3 4">
    <name type="scientific">Cutaneotrichosporon cavernicola</name>
    <dbReference type="NCBI Taxonomy" id="279322"/>
    <lineage>
        <taxon>Eukaryota</taxon>
        <taxon>Fungi</taxon>
        <taxon>Dikarya</taxon>
        <taxon>Basidiomycota</taxon>
        <taxon>Agaricomycotina</taxon>
        <taxon>Tremellomycetes</taxon>
        <taxon>Trichosporonales</taxon>
        <taxon>Trichosporonaceae</taxon>
        <taxon>Cutaneotrichosporon</taxon>
    </lineage>
</organism>
<feature type="domain" description="Cupin type-2" evidence="2">
    <location>
        <begin position="78"/>
        <end position="148"/>
    </location>
</feature>
<evidence type="ECO:0000313" key="3">
    <source>
        <dbReference type="EMBL" id="BEI87340.1"/>
    </source>
</evidence>
<dbReference type="InterPro" id="IPR011051">
    <property type="entry name" value="RmlC_Cupin_sf"/>
</dbReference>
<feature type="compositionally biased region" description="Low complexity" evidence="1">
    <location>
        <begin position="1"/>
        <end position="34"/>
    </location>
</feature>
<gene>
    <name evidence="3" type="ORF">CcaverHIS019_0100580</name>
</gene>
<reference evidence="3" key="1">
    <citation type="journal article" date="2023" name="BMC Genomics">
        <title>Chromosome-level genome assemblies of Cutaneotrichosporon spp. (Trichosporonales, Basidiomycota) reveal imbalanced evolution between nucleotide sequences and chromosome synteny.</title>
        <authorList>
            <person name="Kobayashi Y."/>
            <person name="Kayamori A."/>
            <person name="Aoki K."/>
            <person name="Shiwa Y."/>
            <person name="Matsutani M."/>
            <person name="Fujita N."/>
            <person name="Sugita T."/>
            <person name="Iwasaki W."/>
            <person name="Tanaka N."/>
            <person name="Takashima M."/>
        </authorList>
    </citation>
    <scope>NUCLEOTIDE SEQUENCE</scope>
    <source>
        <strain evidence="3">HIS019</strain>
    </source>
</reference>
<dbReference type="InterPro" id="IPR013096">
    <property type="entry name" value="Cupin_2"/>
</dbReference>
<dbReference type="KEGG" id="ccac:CcaHIS019_0100580"/>
<dbReference type="AlphaFoldDB" id="A0AA48I3T7"/>
<keyword evidence="4" id="KW-1185">Reference proteome</keyword>
<dbReference type="EMBL" id="AP028212">
    <property type="protein sequence ID" value="BEI87340.1"/>
    <property type="molecule type" value="Genomic_DNA"/>
</dbReference>